<feature type="compositionally biased region" description="Low complexity" evidence="1">
    <location>
        <begin position="41"/>
        <end position="67"/>
    </location>
</feature>
<evidence type="ECO:0000313" key="3">
    <source>
        <dbReference type="EMBL" id="GIG91187.1"/>
    </source>
</evidence>
<organism evidence="3 4">
    <name type="scientific">Plantactinospora endophytica</name>
    <dbReference type="NCBI Taxonomy" id="673535"/>
    <lineage>
        <taxon>Bacteria</taxon>
        <taxon>Bacillati</taxon>
        <taxon>Actinomycetota</taxon>
        <taxon>Actinomycetes</taxon>
        <taxon>Micromonosporales</taxon>
        <taxon>Micromonosporaceae</taxon>
        <taxon>Plantactinospora</taxon>
    </lineage>
</organism>
<dbReference type="InterPro" id="IPR036457">
    <property type="entry name" value="PPM-type-like_dom_sf"/>
</dbReference>
<reference evidence="3 4" key="1">
    <citation type="submission" date="2021-01" db="EMBL/GenBank/DDBJ databases">
        <title>Whole genome shotgun sequence of Plantactinospora endophytica NBRC 110450.</title>
        <authorList>
            <person name="Komaki H."/>
            <person name="Tamura T."/>
        </authorList>
    </citation>
    <scope>NUCLEOTIDE SEQUENCE [LARGE SCALE GENOMIC DNA]</scope>
    <source>
        <strain evidence="3 4">NBRC 110450</strain>
    </source>
</reference>
<dbReference type="SUPFAM" id="SSF81606">
    <property type="entry name" value="PP2C-like"/>
    <property type="match status" value="1"/>
</dbReference>
<feature type="compositionally biased region" description="Polar residues" evidence="1">
    <location>
        <begin position="1"/>
        <end position="10"/>
    </location>
</feature>
<dbReference type="Proteomes" id="UP000646749">
    <property type="component" value="Unassembled WGS sequence"/>
</dbReference>
<feature type="compositionally biased region" description="Low complexity" evidence="1">
    <location>
        <begin position="21"/>
        <end position="34"/>
    </location>
</feature>
<feature type="region of interest" description="Disordered" evidence="1">
    <location>
        <begin position="1"/>
        <end position="77"/>
    </location>
</feature>
<accession>A0ABQ4EA93</accession>
<dbReference type="SMART" id="SM00331">
    <property type="entry name" value="PP2C_SIG"/>
    <property type="match status" value="1"/>
</dbReference>
<dbReference type="EMBL" id="BONW01000034">
    <property type="protein sequence ID" value="GIG91187.1"/>
    <property type="molecule type" value="Genomic_DNA"/>
</dbReference>
<feature type="domain" description="PPM-type phosphatase" evidence="2">
    <location>
        <begin position="121"/>
        <end position="364"/>
    </location>
</feature>
<evidence type="ECO:0000259" key="2">
    <source>
        <dbReference type="PROSITE" id="PS51746"/>
    </source>
</evidence>
<dbReference type="Pfam" id="PF13672">
    <property type="entry name" value="PP2C_2"/>
    <property type="match status" value="1"/>
</dbReference>
<keyword evidence="4" id="KW-1185">Reference proteome</keyword>
<evidence type="ECO:0000256" key="1">
    <source>
        <dbReference type="SAM" id="MobiDB-lite"/>
    </source>
</evidence>
<dbReference type="SMART" id="SM00332">
    <property type="entry name" value="PP2Cc"/>
    <property type="match status" value="1"/>
</dbReference>
<dbReference type="Gene3D" id="3.60.40.10">
    <property type="entry name" value="PPM-type phosphatase domain"/>
    <property type="match status" value="1"/>
</dbReference>
<gene>
    <name evidence="3" type="ORF">Pen02_61230</name>
</gene>
<comment type="caution">
    <text evidence="3">The sequence shown here is derived from an EMBL/GenBank/DDBJ whole genome shotgun (WGS) entry which is preliminary data.</text>
</comment>
<dbReference type="InterPro" id="IPR001932">
    <property type="entry name" value="PPM-type_phosphatase-like_dom"/>
</dbReference>
<sequence length="370" mass="36057">MHTPVPSTTGAVVPPRPPTFAGPTGAAPVPAGPTGAPPVPAGATGTPFAATGVPAAAPGSPVGTPGSAVPPGPWLSSRAVDQPCPSCGTPPSGNSGDAGHCDHCGRRSSVGRDRADLDLGPVAAVTDRARRRRNEDAVTIGRLGPTIAAVVCDGVSTSLRADLAAHAAAEAGLSAMLAALAGGAPPPDAVGAAGRAAAGAARATAVSDDGQVPPSCTFVAAVVTVGSVTVGWIGDSRAYWLGPDGAVHEAVCLTVDDSVVGQIRAGRPVPPGAEQDPTSKALVRWLGADSGDAEPQVVTFQPGRPGRLVICSDGLSHYLPNAAALAARVPGPGGATPIAIAQNLTRFAVEAGGHDNIAVAVLPFPPAAGA</sequence>
<name>A0ABQ4EA93_9ACTN</name>
<proteinExistence type="predicted"/>
<protein>
    <recommendedName>
        <fullName evidence="2">PPM-type phosphatase domain-containing protein</fullName>
    </recommendedName>
</protein>
<evidence type="ECO:0000313" key="4">
    <source>
        <dbReference type="Proteomes" id="UP000646749"/>
    </source>
</evidence>
<dbReference type="PROSITE" id="PS51746">
    <property type="entry name" value="PPM_2"/>
    <property type="match status" value="1"/>
</dbReference>